<keyword evidence="2" id="KW-1185">Reference proteome</keyword>
<reference evidence="1 2" key="1">
    <citation type="submission" date="2017-04" db="EMBL/GenBank/DDBJ databases">
        <authorList>
            <person name="Afonso C.L."/>
            <person name="Miller P.J."/>
            <person name="Scott M.A."/>
            <person name="Spackman E."/>
            <person name="Goraichik I."/>
            <person name="Dimitrov K.M."/>
            <person name="Suarez D.L."/>
            <person name="Swayne D.E."/>
        </authorList>
    </citation>
    <scope>NUCLEOTIDE SEQUENCE [LARGE SCALE GENOMIC DNA]</scope>
    <source>
        <strain evidence="1 2">DSM 43828</strain>
    </source>
</reference>
<protein>
    <submittedName>
        <fullName evidence="1">Mycothiol system anti-sigma-R factor</fullName>
    </submittedName>
</protein>
<evidence type="ECO:0000313" key="2">
    <source>
        <dbReference type="Proteomes" id="UP000192674"/>
    </source>
</evidence>
<dbReference type="AlphaFoldDB" id="A0A1Y5Y3S8"/>
<name>A0A1Y5Y3S8_KIBAR</name>
<organism evidence="1 2">
    <name type="scientific">Kibdelosporangium aridum</name>
    <dbReference type="NCBI Taxonomy" id="2030"/>
    <lineage>
        <taxon>Bacteria</taxon>
        <taxon>Bacillati</taxon>
        <taxon>Actinomycetota</taxon>
        <taxon>Actinomycetes</taxon>
        <taxon>Pseudonocardiales</taxon>
        <taxon>Pseudonocardiaceae</taxon>
        <taxon>Kibdelosporangium</taxon>
    </lineage>
</organism>
<evidence type="ECO:0000313" key="1">
    <source>
        <dbReference type="EMBL" id="SMD25175.1"/>
    </source>
</evidence>
<dbReference type="EMBL" id="FWXV01000011">
    <property type="protein sequence ID" value="SMD25175.1"/>
    <property type="molecule type" value="Genomic_DNA"/>
</dbReference>
<gene>
    <name evidence="1" type="ORF">SAMN05661093_08971</name>
</gene>
<proteinExistence type="predicted"/>
<accession>A0A1Y5Y3S8</accession>
<dbReference type="Proteomes" id="UP000192674">
    <property type="component" value="Unassembled WGS sequence"/>
</dbReference>
<sequence>MTDALANAYDQFMDQPDSVPVLTVLASETTETVMSLQDLFAAASTLGGPSSVPRLRDVLLSLQPLLLRVNPGTAAEMVGLRHSSIAAHFRSRQSPHIEENELWLLVDVELALERQEELLEHLDECTPCLELLARVERLKRLFARAGGDRAPQGLHERIRAGVFRMATGQAGMELGEQQESQRPRT</sequence>